<feature type="transmembrane region" description="Helical" evidence="1">
    <location>
        <begin position="95"/>
        <end position="113"/>
    </location>
</feature>
<dbReference type="InterPro" id="IPR053160">
    <property type="entry name" value="MFS_DHA3_Transporter"/>
</dbReference>
<keyword evidence="1" id="KW-0472">Membrane</keyword>
<dbReference type="InterPro" id="IPR011701">
    <property type="entry name" value="MFS"/>
</dbReference>
<dbReference type="InterPro" id="IPR036259">
    <property type="entry name" value="MFS_trans_sf"/>
</dbReference>
<feature type="transmembrane region" description="Helical" evidence="1">
    <location>
        <begin position="346"/>
        <end position="371"/>
    </location>
</feature>
<dbReference type="Gene3D" id="1.20.1250.20">
    <property type="entry name" value="MFS general substrate transporter like domains"/>
    <property type="match status" value="1"/>
</dbReference>
<dbReference type="Proteomes" id="UP000177372">
    <property type="component" value="Unassembled WGS sequence"/>
</dbReference>
<keyword evidence="1" id="KW-0812">Transmembrane</keyword>
<dbReference type="STRING" id="1798512.A3A39_01690"/>
<accession>A0A1F6F1C7</accession>
<evidence type="ECO:0000313" key="2">
    <source>
        <dbReference type="EMBL" id="OGG79664.1"/>
    </source>
</evidence>
<gene>
    <name evidence="2" type="ORF">A3A39_01690</name>
</gene>
<proteinExistence type="predicted"/>
<dbReference type="SUPFAM" id="SSF103473">
    <property type="entry name" value="MFS general substrate transporter"/>
    <property type="match status" value="1"/>
</dbReference>
<feature type="transmembrane region" description="Helical" evidence="1">
    <location>
        <begin position="39"/>
        <end position="59"/>
    </location>
</feature>
<feature type="transmembrane region" description="Helical" evidence="1">
    <location>
        <begin position="377"/>
        <end position="394"/>
    </location>
</feature>
<evidence type="ECO:0000313" key="3">
    <source>
        <dbReference type="Proteomes" id="UP000177372"/>
    </source>
</evidence>
<dbReference type="PANTHER" id="PTHR23530:SF1">
    <property type="entry name" value="PERMEASE, MAJOR FACILITATOR SUPERFAMILY-RELATED"/>
    <property type="match status" value="1"/>
</dbReference>
<feature type="transmembrane region" description="Helical" evidence="1">
    <location>
        <begin position="219"/>
        <end position="236"/>
    </location>
</feature>
<protein>
    <recommendedName>
        <fullName evidence="4">Major facilitator superfamily (MFS) profile domain-containing protein</fullName>
    </recommendedName>
</protein>
<feature type="transmembrane region" description="Helical" evidence="1">
    <location>
        <begin position="256"/>
        <end position="275"/>
    </location>
</feature>
<evidence type="ECO:0000256" key="1">
    <source>
        <dbReference type="SAM" id="Phobius"/>
    </source>
</evidence>
<evidence type="ECO:0008006" key="4">
    <source>
        <dbReference type="Google" id="ProtNLM"/>
    </source>
</evidence>
<reference evidence="2 3" key="1">
    <citation type="journal article" date="2016" name="Nat. Commun.">
        <title>Thousands of microbial genomes shed light on interconnected biogeochemical processes in an aquifer system.</title>
        <authorList>
            <person name="Anantharaman K."/>
            <person name="Brown C.T."/>
            <person name="Hug L.A."/>
            <person name="Sharon I."/>
            <person name="Castelle C.J."/>
            <person name="Probst A.J."/>
            <person name="Thomas B.C."/>
            <person name="Singh A."/>
            <person name="Wilkins M.J."/>
            <person name="Karaoz U."/>
            <person name="Brodie E.L."/>
            <person name="Williams K.H."/>
            <person name="Hubbard S.S."/>
            <person name="Banfield J.F."/>
        </authorList>
    </citation>
    <scope>NUCLEOTIDE SEQUENCE [LARGE SCALE GENOMIC DNA]</scope>
</reference>
<keyword evidence="1" id="KW-1133">Transmembrane helix</keyword>
<feature type="transmembrane region" description="Helical" evidence="1">
    <location>
        <begin position="287"/>
        <end position="306"/>
    </location>
</feature>
<comment type="caution">
    <text evidence="2">The sequence shown here is derived from an EMBL/GenBank/DDBJ whole genome shotgun (WGS) entry which is preliminary data.</text>
</comment>
<feature type="transmembrane region" description="Helical" evidence="1">
    <location>
        <begin position="9"/>
        <end position="33"/>
    </location>
</feature>
<dbReference type="GO" id="GO:0022857">
    <property type="term" value="F:transmembrane transporter activity"/>
    <property type="evidence" value="ECO:0007669"/>
    <property type="project" value="InterPro"/>
</dbReference>
<feature type="transmembrane region" description="Helical" evidence="1">
    <location>
        <begin position="133"/>
        <end position="156"/>
    </location>
</feature>
<feature type="transmembrane region" description="Helical" evidence="1">
    <location>
        <begin position="162"/>
        <end position="182"/>
    </location>
</feature>
<dbReference type="AlphaFoldDB" id="A0A1F6F1C7"/>
<organism evidence="2 3">
    <name type="scientific">Candidatus Kaiserbacteria bacterium RIFCSPLOWO2_01_FULL_54_13</name>
    <dbReference type="NCBI Taxonomy" id="1798512"/>
    <lineage>
        <taxon>Bacteria</taxon>
        <taxon>Candidatus Kaiseribacteriota</taxon>
    </lineage>
</organism>
<sequence>MSKKITLRYYLLAALYYGGLNMTSAMFMTFLLMRGLDERSAMIAYAFYFVALTSIEIPTGAGSDVGGRKNAFMLACTLSATSMIVYSFSESFWTFALAATLGGFGAAFANGTLDSWFATQMRYNGGEQSLDLAFTWVEIFKTIIAAVSGFVGIRFAGDTMQFPWFAATTCFLGAGLVAWQIMHEQDFASRERTSFRKKWKAWKQTAHDGMAYGRDNKKIRFLVLAVAALYATMMIPNMLWQPHFLQWLPDKESLGYIWLASMAASGLGMLLVMVPRLLGYEMYDRKTLLICLGVIGTGMIGMASFGDLRDSLIPYLLFYQCGRGASQPISRAFLHRNISSDQMRTTVASIEAIGHHIGAATGLIIGAHIVLFFSRETALISAGAFILLFAVFRWKHRKSS</sequence>
<dbReference type="Pfam" id="PF07690">
    <property type="entry name" value="MFS_1"/>
    <property type="match status" value="1"/>
</dbReference>
<dbReference type="CDD" id="cd06174">
    <property type="entry name" value="MFS"/>
    <property type="match status" value="1"/>
</dbReference>
<dbReference type="EMBL" id="MFLZ01000021">
    <property type="protein sequence ID" value="OGG79664.1"/>
    <property type="molecule type" value="Genomic_DNA"/>
</dbReference>
<name>A0A1F6F1C7_9BACT</name>
<feature type="transmembrane region" description="Helical" evidence="1">
    <location>
        <begin position="71"/>
        <end position="89"/>
    </location>
</feature>
<dbReference type="PANTHER" id="PTHR23530">
    <property type="entry name" value="TRANSPORT PROTEIN-RELATED"/>
    <property type="match status" value="1"/>
</dbReference>